<evidence type="ECO:0000313" key="4">
    <source>
        <dbReference type="Proteomes" id="UP001189429"/>
    </source>
</evidence>
<feature type="transmembrane region" description="Helical" evidence="2">
    <location>
        <begin position="29"/>
        <end position="48"/>
    </location>
</feature>
<evidence type="ECO:0000256" key="2">
    <source>
        <dbReference type="SAM" id="Phobius"/>
    </source>
</evidence>
<gene>
    <name evidence="3" type="ORF">PCOR1329_LOCUS33471</name>
</gene>
<protein>
    <submittedName>
        <fullName evidence="3">Uncharacterized protein</fullName>
    </submittedName>
</protein>
<accession>A0ABN9SXM0</accession>
<organism evidence="3 4">
    <name type="scientific">Prorocentrum cordatum</name>
    <dbReference type="NCBI Taxonomy" id="2364126"/>
    <lineage>
        <taxon>Eukaryota</taxon>
        <taxon>Sar</taxon>
        <taxon>Alveolata</taxon>
        <taxon>Dinophyceae</taxon>
        <taxon>Prorocentrales</taxon>
        <taxon>Prorocentraceae</taxon>
        <taxon>Prorocentrum</taxon>
    </lineage>
</organism>
<dbReference type="EMBL" id="CAUYUJ010014102">
    <property type="protein sequence ID" value="CAK0837209.1"/>
    <property type="molecule type" value="Genomic_DNA"/>
</dbReference>
<dbReference type="Proteomes" id="UP001189429">
    <property type="component" value="Unassembled WGS sequence"/>
</dbReference>
<reference evidence="3" key="1">
    <citation type="submission" date="2023-10" db="EMBL/GenBank/DDBJ databases">
        <authorList>
            <person name="Chen Y."/>
            <person name="Shah S."/>
            <person name="Dougan E. K."/>
            <person name="Thang M."/>
            <person name="Chan C."/>
        </authorList>
    </citation>
    <scope>NUCLEOTIDE SEQUENCE [LARGE SCALE GENOMIC DNA]</scope>
</reference>
<keyword evidence="2" id="KW-0472">Membrane</keyword>
<name>A0ABN9SXM0_9DINO</name>
<evidence type="ECO:0000313" key="3">
    <source>
        <dbReference type="EMBL" id="CAK0837209.1"/>
    </source>
</evidence>
<keyword evidence="2" id="KW-0812">Transmembrane</keyword>
<evidence type="ECO:0000256" key="1">
    <source>
        <dbReference type="SAM" id="MobiDB-lite"/>
    </source>
</evidence>
<proteinExistence type="predicted"/>
<sequence length="247" mass="26009">MAVPSRRAPARAGSAPCACRPPPPPPRPALAALVVLLGLGTAGAALLLPRGALSTQANARVVRGPATLAGSSAGSFSTKTGMAAVMEPPTRIAPPSVSDDAAVRNSEWAECLVKYSPDDADAQEVWVFRRRDYDEFQRLIGLRLSYNSEAGGPMKFGEDRRQEATKDTTVTCRERSVDPGLSCAECVRVFTGAAYRDKAISVPAHPPQPSVTGCLALSVGASSGIRAKGYPVPLRETAFCNTVNVRF</sequence>
<feature type="region of interest" description="Disordered" evidence="1">
    <location>
        <begin position="1"/>
        <end position="22"/>
    </location>
</feature>
<feature type="compositionally biased region" description="Low complexity" evidence="1">
    <location>
        <begin position="1"/>
        <end position="18"/>
    </location>
</feature>
<keyword evidence="4" id="KW-1185">Reference proteome</keyword>
<comment type="caution">
    <text evidence="3">The sequence shown here is derived from an EMBL/GenBank/DDBJ whole genome shotgun (WGS) entry which is preliminary data.</text>
</comment>
<keyword evidence="2" id="KW-1133">Transmembrane helix</keyword>